<reference evidence="2" key="1">
    <citation type="submission" date="2019-07" db="EMBL/GenBank/DDBJ databases">
        <authorList>
            <person name="Dittberner H."/>
        </authorList>
    </citation>
    <scope>NUCLEOTIDE SEQUENCE [LARGE SCALE GENOMIC DNA]</scope>
</reference>
<feature type="compositionally biased region" description="Polar residues" evidence="1">
    <location>
        <begin position="77"/>
        <end position="91"/>
    </location>
</feature>
<evidence type="ECO:0000313" key="2">
    <source>
        <dbReference type="EMBL" id="VVA99094.1"/>
    </source>
</evidence>
<sequence>MMERPSSVNEPPKRSSIEELGVVIYGTKCERVHIWQVYKQENPHDPVVFGAREDTINPKGDSLAEEELAEAFGEMSLDQTTSPGITSSFSGQEAPRSQEKTLELQESSEQDQHMKELQEIDRTAQDGLQEDFYTKKHVEKRVEHEMDQVAPIRLKQYPGSNSPSNG</sequence>
<dbReference type="OrthoDB" id="10393886at2759"/>
<accession>A0A565BCK6</accession>
<comment type="caution">
    <text evidence="2">The sequence shown here is derived from an EMBL/GenBank/DDBJ whole genome shotgun (WGS) entry which is preliminary data.</text>
</comment>
<evidence type="ECO:0000313" key="3">
    <source>
        <dbReference type="Proteomes" id="UP000489600"/>
    </source>
</evidence>
<feature type="region of interest" description="Disordered" evidence="1">
    <location>
        <begin position="144"/>
        <end position="166"/>
    </location>
</feature>
<organism evidence="2 3">
    <name type="scientific">Arabis nemorensis</name>
    <dbReference type="NCBI Taxonomy" id="586526"/>
    <lineage>
        <taxon>Eukaryota</taxon>
        <taxon>Viridiplantae</taxon>
        <taxon>Streptophyta</taxon>
        <taxon>Embryophyta</taxon>
        <taxon>Tracheophyta</taxon>
        <taxon>Spermatophyta</taxon>
        <taxon>Magnoliopsida</taxon>
        <taxon>eudicotyledons</taxon>
        <taxon>Gunneridae</taxon>
        <taxon>Pentapetalae</taxon>
        <taxon>rosids</taxon>
        <taxon>malvids</taxon>
        <taxon>Brassicales</taxon>
        <taxon>Brassicaceae</taxon>
        <taxon>Arabideae</taxon>
        <taxon>Arabis</taxon>
    </lineage>
</organism>
<feature type="compositionally biased region" description="Basic and acidic residues" evidence="1">
    <location>
        <begin position="110"/>
        <end position="124"/>
    </location>
</feature>
<feature type="region of interest" description="Disordered" evidence="1">
    <location>
        <begin position="74"/>
        <end position="126"/>
    </location>
</feature>
<dbReference type="AlphaFoldDB" id="A0A565BCK6"/>
<gene>
    <name evidence="2" type="ORF">ANE_LOCUS9539</name>
</gene>
<protein>
    <submittedName>
        <fullName evidence="2">Uncharacterized protein</fullName>
    </submittedName>
</protein>
<name>A0A565BCK6_9BRAS</name>
<evidence type="ECO:0000256" key="1">
    <source>
        <dbReference type="SAM" id="MobiDB-lite"/>
    </source>
</evidence>
<dbReference type="Proteomes" id="UP000489600">
    <property type="component" value="Unassembled WGS sequence"/>
</dbReference>
<keyword evidence="3" id="KW-1185">Reference proteome</keyword>
<dbReference type="EMBL" id="CABITT030000003">
    <property type="protein sequence ID" value="VVA99094.1"/>
    <property type="molecule type" value="Genomic_DNA"/>
</dbReference>
<proteinExistence type="predicted"/>